<dbReference type="EMBL" id="DS985245">
    <property type="protein sequence ID" value="EDV24568.1"/>
    <property type="molecule type" value="Genomic_DNA"/>
</dbReference>
<proteinExistence type="predicted"/>
<evidence type="ECO:0000313" key="1">
    <source>
        <dbReference type="EMBL" id="EDV24568.1"/>
    </source>
</evidence>
<reference evidence="1 2" key="1">
    <citation type="journal article" date="2008" name="Nature">
        <title>The Trichoplax genome and the nature of placozoans.</title>
        <authorList>
            <person name="Srivastava M."/>
            <person name="Begovic E."/>
            <person name="Chapman J."/>
            <person name="Putnam N.H."/>
            <person name="Hellsten U."/>
            <person name="Kawashima T."/>
            <person name="Kuo A."/>
            <person name="Mitros T."/>
            <person name="Salamov A."/>
            <person name="Carpenter M.L."/>
            <person name="Signorovitch A.Y."/>
            <person name="Moreno M.A."/>
            <person name="Kamm K."/>
            <person name="Grimwood J."/>
            <person name="Schmutz J."/>
            <person name="Shapiro H."/>
            <person name="Grigoriev I.V."/>
            <person name="Buss L.W."/>
            <person name="Schierwater B."/>
            <person name="Dellaporta S.L."/>
            <person name="Rokhsar D.S."/>
        </authorList>
    </citation>
    <scope>NUCLEOTIDE SEQUENCE [LARGE SCALE GENOMIC DNA]</scope>
    <source>
        <strain evidence="1 2">Grell-BS-1999</strain>
    </source>
</reference>
<dbReference type="Proteomes" id="UP000009022">
    <property type="component" value="Unassembled WGS sequence"/>
</dbReference>
<protein>
    <submittedName>
        <fullName evidence="1">Uncharacterized protein</fullName>
    </submittedName>
</protein>
<dbReference type="OrthoDB" id="337464at2759"/>
<keyword evidence="2" id="KW-1185">Reference proteome</keyword>
<organism evidence="1 2">
    <name type="scientific">Trichoplax adhaerens</name>
    <name type="common">Trichoplax reptans</name>
    <dbReference type="NCBI Taxonomy" id="10228"/>
    <lineage>
        <taxon>Eukaryota</taxon>
        <taxon>Metazoa</taxon>
        <taxon>Placozoa</taxon>
        <taxon>Uniplacotomia</taxon>
        <taxon>Trichoplacea</taxon>
        <taxon>Trichoplacidae</taxon>
        <taxon>Trichoplax</taxon>
    </lineage>
</organism>
<name>B3RYA8_TRIAD</name>
<evidence type="ECO:0000313" key="2">
    <source>
        <dbReference type="Proteomes" id="UP000009022"/>
    </source>
</evidence>
<dbReference type="RefSeq" id="XP_002112458.1">
    <property type="nucleotide sequence ID" value="XM_002112422.1"/>
</dbReference>
<dbReference type="AlphaFoldDB" id="B3RYA8"/>
<dbReference type="HOGENOM" id="CLU_2018160_0_0_1"/>
<accession>B3RYA8</accession>
<sequence>MADDTLMSCEGFELFTALQNSDTDGRQNVMQHIMELMCEWARNTQIDLEDETKLKPYLCTLLRISYECPYEEERLKCQELLQDLKNEYHIDIPKRLQNRPSKFVDISEDIFAKRFMLKKGGRN</sequence>
<gene>
    <name evidence="1" type="ORF">TRIADDRAFT_56495</name>
</gene>
<dbReference type="GeneID" id="6754107"/>
<dbReference type="InParanoid" id="B3RYA8"/>
<dbReference type="CTD" id="6754107"/>
<dbReference type="KEGG" id="tad:TRIADDRAFT_56495"/>